<reference evidence="5" key="1">
    <citation type="submission" date="2016-03" db="EMBL/GenBank/DDBJ databases">
        <authorList>
            <person name="Devillers H."/>
        </authorList>
    </citation>
    <scope>NUCLEOTIDE SEQUENCE [LARGE SCALE GENOMIC DNA]</scope>
</reference>
<dbReference type="InterPro" id="IPR036249">
    <property type="entry name" value="Thioredoxin-like_sf"/>
</dbReference>
<dbReference type="CDD" id="cd02989">
    <property type="entry name" value="Phd_like_TxnDC9"/>
    <property type="match status" value="1"/>
</dbReference>
<dbReference type="AlphaFoldDB" id="A0A1G4IXF6"/>
<accession>A0A1G4IXF6</accession>
<dbReference type="GO" id="GO:0006457">
    <property type="term" value="P:protein folding"/>
    <property type="evidence" value="ECO:0007669"/>
    <property type="project" value="EnsemblFungi"/>
</dbReference>
<dbReference type="GO" id="GO:0071444">
    <property type="term" value="P:cellular response to pheromone"/>
    <property type="evidence" value="ECO:0007669"/>
    <property type="project" value="EnsemblFungi"/>
</dbReference>
<evidence type="ECO:0000256" key="1">
    <source>
        <dbReference type="ARBA" id="ARBA00009686"/>
    </source>
</evidence>
<dbReference type="Pfam" id="PF02114">
    <property type="entry name" value="Phosducin"/>
    <property type="match status" value="1"/>
</dbReference>
<evidence type="ECO:0000313" key="4">
    <source>
        <dbReference type="EMBL" id="SCU81810.1"/>
    </source>
</evidence>
<dbReference type="SUPFAM" id="SSF52833">
    <property type="entry name" value="Thioredoxin-like"/>
    <property type="match status" value="1"/>
</dbReference>
<feature type="region of interest" description="Disordered" evidence="2">
    <location>
        <begin position="197"/>
        <end position="217"/>
    </location>
</feature>
<dbReference type="Gene3D" id="3.40.30.10">
    <property type="entry name" value="Glutaredoxin"/>
    <property type="match status" value="1"/>
</dbReference>
<dbReference type="InterPro" id="IPR024253">
    <property type="entry name" value="Phosducin_thioredoxin-like_dom"/>
</dbReference>
<dbReference type="GO" id="GO:0031683">
    <property type="term" value="F:G-protein beta/gamma-subunit complex binding"/>
    <property type="evidence" value="ECO:0007669"/>
    <property type="project" value="EnsemblFungi"/>
</dbReference>
<dbReference type="Proteomes" id="UP000190274">
    <property type="component" value="Chromosome C"/>
</dbReference>
<evidence type="ECO:0000259" key="3">
    <source>
        <dbReference type="Pfam" id="PF02114"/>
    </source>
</evidence>
<keyword evidence="5" id="KW-1185">Reference proteome</keyword>
<evidence type="ECO:0000256" key="2">
    <source>
        <dbReference type="SAM" id="MobiDB-lite"/>
    </source>
</evidence>
<dbReference type="PANTHER" id="PTHR21148">
    <property type="entry name" value="THIOREDOXIN DOMAIN-CONTAINING PROTEIN 9"/>
    <property type="match status" value="1"/>
</dbReference>
<dbReference type="EMBL" id="LT598459">
    <property type="protein sequence ID" value="SCU81810.1"/>
    <property type="molecule type" value="Genomic_DNA"/>
</dbReference>
<feature type="domain" description="Phosducin" evidence="3">
    <location>
        <begin position="3"/>
        <end position="197"/>
    </location>
</feature>
<name>A0A1G4IXF6_9SACH</name>
<evidence type="ECO:0000313" key="5">
    <source>
        <dbReference type="Proteomes" id="UP000190274"/>
    </source>
</evidence>
<feature type="region of interest" description="Disordered" evidence="2">
    <location>
        <begin position="13"/>
        <end position="34"/>
    </location>
</feature>
<dbReference type="STRING" id="1266660.A0A1G4IXF6"/>
<comment type="similarity">
    <text evidence="1">Belongs to the phosducin family.</text>
</comment>
<dbReference type="OrthoDB" id="10257948at2759"/>
<dbReference type="GO" id="GO:0045944">
    <property type="term" value="P:positive regulation of transcription by RNA polymerase II"/>
    <property type="evidence" value="ECO:0007669"/>
    <property type="project" value="EnsemblFungi"/>
</dbReference>
<proteinExistence type="inferred from homology"/>
<gene>
    <name evidence="4" type="ORF">LADA_0C01200G</name>
</gene>
<sequence>MNKLQQYERRLLDDANEAGTENNTNDGTRRKSDASLDEILEHLEDDDEFMHNYREERLQQIADDMRKVKENVRTENYGLLTIVEEEREVIRLTTKTDQVVIHFGLDDFRKCQTMDAKLSQLAQRHLMTRFLRASVDKCPFLVAKLQIKVLPFVVAYKNGVERTRVVGFSRLGNQPDDFDIAALENVFYEAGVLAKKSTPWRPSAGGRDGSDDSDLDV</sequence>
<organism evidence="4 5">
    <name type="scientific">Lachancea dasiensis</name>
    <dbReference type="NCBI Taxonomy" id="1072105"/>
    <lineage>
        <taxon>Eukaryota</taxon>
        <taxon>Fungi</taxon>
        <taxon>Dikarya</taxon>
        <taxon>Ascomycota</taxon>
        <taxon>Saccharomycotina</taxon>
        <taxon>Saccharomycetes</taxon>
        <taxon>Saccharomycetales</taxon>
        <taxon>Saccharomycetaceae</taxon>
        <taxon>Lachancea</taxon>
    </lineage>
</organism>
<protein>
    <submittedName>
        <fullName evidence="4">LADA_0C01200g1_1</fullName>
    </submittedName>
</protein>